<accession>C0P0P1</accession>
<name>C0P0P1_AJECG</name>
<evidence type="ECO:0000313" key="2">
    <source>
        <dbReference type="EMBL" id="EEH02861.1"/>
    </source>
</evidence>
<evidence type="ECO:0000313" key="3">
    <source>
        <dbReference type="Proteomes" id="UP000001631"/>
    </source>
</evidence>
<feature type="compositionally biased region" description="Basic and acidic residues" evidence="1">
    <location>
        <begin position="43"/>
        <end position="52"/>
    </location>
</feature>
<feature type="compositionally biased region" description="Basic and acidic residues" evidence="1">
    <location>
        <begin position="10"/>
        <end position="20"/>
    </location>
</feature>
<dbReference type="Proteomes" id="UP000001631">
    <property type="component" value="Unassembled WGS sequence"/>
</dbReference>
<keyword evidence="3" id="KW-1185">Reference proteome</keyword>
<dbReference type="GeneID" id="69041987"/>
<feature type="region of interest" description="Disordered" evidence="1">
    <location>
        <begin position="1"/>
        <end position="89"/>
    </location>
</feature>
<dbReference type="InParanoid" id="C0P0P1"/>
<sequence>MTVRGTIENSGDRKESRGPEAVKAQMSLGTKTLRRKGWRRLSPLKERVGRQEAEDDDEEEAVEEQEEGQRPQSDMGGRRACGDGLRARTSAVRSCNSIDDVWDAWNI</sequence>
<organism evidence="2 3">
    <name type="scientific">Ajellomyces capsulatus (strain G186AR / H82 / ATCC MYA-2454 / RMSCC 2432)</name>
    <name type="common">Darling's disease fungus</name>
    <name type="synonym">Histoplasma capsulatum</name>
    <dbReference type="NCBI Taxonomy" id="447093"/>
    <lineage>
        <taxon>Eukaryota</taxon>
        <taxon>Fungi</taxon>
        <taxon>Dikarya</taxon>
        <taxon>Ascomycota</taxon>
        <taxon>Pezizomycotina</taxon>
        <taxon>Eurotiomycetes</taxon>
        <taxon>Eurotiomycetidae</taxon>
        <taxon>Onygenales</taxon>
        <taxon>Ajellomycetaceae</taxon>
        <taxon>Histoplasma</taxon>
    </lineage>
</organism>
<reference evidence="2" key="1">
    <citation type="submission" date="2009-02" db="EMBL/GenBank/DDBJ databases">
        <title>The Genome Sequence of Ajellomyces capsulatus strain G186AR.</title>
        <authorList>
            <consortium name="The Broad Institute Genome Sequencing Platform"/>
            <person name="Champion M."/>
            <person name="Cuomo C."/>
            <person name="Ma L.-J."/>
            <person name="Henn M.R."/>
            <person name="Sil A."/>
            <person name="Goldman B."/>
            <person name="Young S.K."/>
            <person name="Kodira C.D."/>
            <person name="Zeng Q."/>
            <person name="Koehrsen M."/>
            <person name="Alvarado L."/>
            <person name="Berlin A."/>
            <person name="Borenstein D."/>
            <person name="Chen Z."/>
            <person name="Engels R."/>
            <person name="Freedman E."/>
            <person name="Gellesch M."/>
            <person name="Goldberg J."/>
            <person name="Griggs A."/>
            <person name="Gujja S."/>
            <person name="Heiman D."/>
            <person name="Hepburn T."/>
            <person name="Howarth C."/>
            <person name="Jen D."/>
            <person name="Larson L."/>
            <person name="Lewis B."/>
            <person name="Mehta T."/>
            <person name="Park D."/>
            <person name="Pearson M."/>
            <person name="Roberts A."/>
            <person name="Saif S."/>
            <person name="Shea T."/>
            <person name="Shenoy N."/>
            <person name="Sisk P."/>
            <person name="Stolte C."/>
            <person name="Sykes S."/>
            <person name="Walk T."/>
            <person name="White J."/>
            <person name="Yandava C."/>
            <person name="Klein B."/>
            <person name="McEwen J.G."/>
            <person name="Puccia R."/>
            <person name="Goldman G.H."/>
            <person name="Felipe M.S."/>
            <person name="Nino-Vega G."/>
            <person name="San-Blas G."/>
            <person name="Taylor J."/>
            <person name="Mendoza L."/>
            <person name="Galagan J."/>
            <person name="Nusbaum C."/>
            <person name="Birren B."/>
        </authorList>
    </citation>
    <scope>NUCLEOTIDE SEQUENCE</scope>
    <source>
        <strain evidence="2">G186AR</strain>
    </source>
</reference>
<protein>
    <submittedName>
        <fullName evidence="2">Uncharacterized protein</fullName>
    </submittedName>
</protein>
<dbReference type="EMBL" id="GG663381">
    <property type="protein sequence ID" value="EEH02861.1"/>
    <property type="molecule type" value="Genomic_DNA"/>
</dbReference>
<dbReference type="HOGENOM" id="CLU_2209260_0_0_1"/>
<dbReference type="AlphaFoldDB" id="C0P0P1"/>
<proteinExistence type="predicted"/>
<feature type="compositionally biased region" description="Acidic residues" evidence="1">
    <location>
        <begin position="53"/>
        <end position="66"/>
    </location>
</feature>
<evidence type="ECO:0000256" key="1">
    <source>
        <dbReference type="SAM" id="MobiDB-lite"/>
    </source>
</evidence>
<gene>
    <name evidence="2" type="ORF">HCBG_08971</name>
</gene>
<dbReference type="RefSeq" id="XP_045283342.1">
    <property type="nucleotide sequence ID" value="XM_045436020.1"/>
</dbReference>